<comment type="caution">
    <text evidence="2">The sequence shown here is derived from an EMBL/GenBank/DDBJ whole genome shotgun (WGS) entry which is preliminary data.</text>
</comment>
<name>A0A8T0N9X1_PANVG</name>
<protein>
    <recommendedName>
        <fullName evidence="1">Cathepsin propeptide inhibitor domain-containing protein</fullName>
    </recommendedName>
</protein>
<proteinExistence type="predicted"/>
<dbReference type="AlphaFoldDB" id="A0A8T0N9X1"/>
<dbReference type="Pfam" id="PF08246">
    <property type="entry name" value="Inhibitor_I29"/>
    <property type="match status" value="1"/>
</dbReference>
<dbReference type="SUPFAM" id="SSF54001">
    <property type="entry name" value="Cysteine proteinases"/>
    <property type="match status" value="1"/>
</dbReference>
<keyword evidence="3" id="KW-1185">Reference proteome</keyword>
<evidence type="ECO:0000313" key="2">
    <source>
        <dbReference type="EMBL" id="KAG2546017.1"/>
    </source>
</evidence>
<dbReference type="Gene3D" id="1.10.287.2250">
    <property type="match status" value="1"/>
</dbReference>
<dbReference type="Proteomes" id="UP000823388">
    <property type="component" value="Chromosome 9K"/>
</dbReference>
<feature type="domain" description="Cathepsin propeptide inhibitor" evidence="1">
    <location>
        <begin position="81"/>
        <end position="135"/>
    </location>
</feature>
<dbReference type="InterPro" id="IPR013201">
    <property type="entry name" value="Prot_inhib_I29"/>
</dbReference>
<gene>
    <name evidence="2" type="ORF">PVAP13_9KG029297</name>
</gene>
<evidence type="ECO:0000259" key="1">
    <source>
        <dbReference type="Pfam" id="PF08246"/>
    </source>
</evidence>
<reference evidence="2" key="1">
    <citation type="submission" date="2020-05" db="EMBL/GenBank/DDBJ databases">
        <title>WGS assembly of Panicum virgatum.</title>
        <authorList>
            <person name="Lovell J.T."/>
            <person name="Jenkins J."/>
            <person name="Shu S."/>
            <person name="Juenger T.E."/>
            <person name="Schmutz J."/>
        </authorList>
    </citation>
    <scope>NUCLEOTIDE SEQUENCE</scope>
    <source>
        <strain evidence="2">AP13</strain>
    </source>
</reference>
<sequence>MASLLFRAVRTASAASRAACSGTGAAAAGLPIGSAPRGVPSTNRRFSGRFTDGSRSPIPVREPFVADEKDLESDEALWAFYERWRKHYNLERCRDEMAYRFDKFKRTVFHVHHVNHRNLPYKLEVNMFADGKLAEIYGLKPVMDEKVENMPESGFSRKI</sequence>
<dbReference type="InterPro" id="IPR038765">
    <property type="entry name" value="Papain-like_cys_pep_sf"/>
</dbReference>
<dbReference type="EMBL" id="CM029053">
    <property type="protein sequence ID" value="KAG2546017.1"/>
    <property type="molecule type" value="Genomic_DNA"/>
</dbReference>
<accession>A0A8T0N9X1</accession>
<evidence type="ECO:0000313" key="3">
    <source>
        <dbReference type="Proteomes" id="UP000823388"/>
    </source>
</evidence>
<organism evidence="2 3">
    <name type="scientific">Panicum virgatum</name>
    <name type="common">Blackwell switchgrass</name>
    <dbReference type="NCBI Taxonomy" id="38727"/>
    <lineage>
        <taxon>Eukaryota</taxon>
        <taxon>Viridiplantae</taxon>
        <taxon>Streptophyta</taxon>
        <taxon>Embryophyta</taxon>
        <taxon>Tracheophyta</taxon>
        <taxon>Spermatophyta</taxon>
        <taxon>Magnoliopsida</taxon>
        <taxon>Liliopsida</taxon>
        <taxon>Poales</taxon>
        <taxon>Poaceae</taxon>
        <taxon>PACMAD clade</taxon>
        <taxon>Panicoideae</taxon>
        <taxon>Panicodae</taxon>
        <taxon>Paniceae</taxon>
        <taxon>Panicinae</taxon>
        <taxon>Panicum</taxon>
        <taxon>Panicum sect. Hiantes</taxon>
    </lineage>
</organism>